<dbReference type="OMA" id="VHGMWGN"/>
<dbReference type="VEuPathDB" id="FungiDB:CNBG_4416"/>
<evidence type="ECO:0000256" key="1">
    <source>
        <dbReference type="ARBA" id="ARBA00007920"/>
    </source>
</evidence>
<dbReference type="PANTHER" id="PTHR12482">
    <property type="entry name" value="LIPASE ROG1-RELATED-RELATED"/>
    <property type="match status" value="1"/>
</dbReference>
<dbReference type="Pfam" id="PF05057">
    <property type="entry name" value="DUF676"/>
    <property type="match status" value="1"/>
</dbReference>
<dbReference type="PANTHER" id="PTHR12482:SF62">
    <property type="entry name" value="LIPASE ROG1-RELATED"/>
    <property type="match status" value="1"/>
</dbReference>
<dbReference type="InterPro" id="IPR007751">
    <property type="entry name" value="DUF676_lipase-like"/>
</dbReference>
<accession>A0A095ENM1</accession>
<gene>
    <name evidence="4" type="ORF">CNBG_4416</name>
</gene>
<dbReference type="OrthoDB" id="273452at2759"/>
<proteinExistence type="inferred from homology"/>
<evidence type="ECO:0000256" key="2">
    <source>
        <dbReference type="SAM" id="Phobius"/>
    </source>
</evidence>
<dbReference type="InterPro" id="IPR044294">
    <property type="entry name" value="Lipase-like"/>
</dbReference>
<dbReference type="KEGG" id="cdeu:CNBG_4416"/>
<keyword evidence="2" id="KW-0472">Membrane</keyword>
<evidence type="ECO:0000259" key="3">
    <source>
        <dbReference type="Pfam" id="PF05057"/>
    </source>
</evidence>
<dbReference type="RefSeq" id="XP_062884314.1">
    <property type="nucleotide sequence ID" value="XM_063028359.1"/>
</dbReference>
<dbReference type="SUPFAM" id="SSF53474">
    <property type="entry name" value="alpha/beta-Hydrolases"/>
    <property type="match status" value="1"/>
</dbReference>
<sequence>MQATHLTVLLHGLYGDVHNLHAVKSELLALADPEASTISDNDASGAEKHNIHTSNETPKKSLETVVYLPKSIKGVHTWDGIDVCAHRVAEELDHEIERLQDEGKDIVGFSVMGYSLGGLIGRYLIGLLHARQPSFFARHRPISFSTAATPHLGVLKYGTKTNTFVHSIGRRLFSHTGMQLYCMDHETEWGGRNLLEVMADPDGVFISALRLFPKSMLIANGTRDLTVPYPTASISPIDPFDDSTYLDIEIDENNIVQSYRPIPLDDKSFAKFGSISTSTTQRMEKDEEEVEVLVTTIHKKPGRIMKVKKRSPPPFPPVLILPLRWPFNYSLLLFIPVLLPLFLLYITIMITWITFHSRRRVQNLRHEIKRQPLLSSSPSLPSTPNSSLSDMVYSARQTILEPIKALQDGTCTPPMADPLPTGSAPQPLLTPHQKMMVKTLNEAMPNAKRVIAWFPWAYNAHAMLICRSVARFPWQKDGLGVVKTWAKFAFEAGEAECHAKGTEAVAHGNT</sequence>
<protein>
    <submittedName>
        <fullName evidence="4">Lipid particle protein</fullName>
    </submittedName>
</protein>
<dbReference type="GeneID" id="88180634"/>
<comment type="similarity">
    <text evidence="1">Belongs to the putative lipase ROG1 family.</text>
</comment>
<organism evidence="4 5">
    <name type="scientific">Cryptococcus deuterogattii (strain R265)</name>
    <name type="common">Cryptococcus gattii VGII (strain R265)</name>
    <dbReference type="NCBI Taxonomy" id="294750"/>
    <lineage>
        <taxon>Eukaryota</taxon>
        <taxon>Fungi</taxon>
        <taxon>Dikarya</taxon>
        <taxon>Basidiomycota</taxon>
        <taxon>Agaricomycotina</taxon>
        <taxon>Tremellomycetes</taxon>
        <taxon>Tremellales</taxon>
        <taxon>Cryptococcaceae</taxon>
        <taxon>Cryptococcus</taxon>
        <taxon>Cryptococcus gattii species complex</taxon>
    </lineage>
</organism>
<dbReference type="AlphaFoldDB" id="A0A095ENM1"/>
<name>A0A095ENM1_CRYD2</name>
<evidence type="ECO:0000313" key="4">
    <source>
        <dbReference type="EMBL" id="KGB78578.1"/>
    </source>
</evidence>
<reference evidence="4 5" key="1">
    <citation type="journal article" date="2011" name="MBio">
        <title>Genome variation in Cryptococcus gattii, an emerging pathogen of immunocompetent hosts.</title>
        <authorList>
            <person name="D'Souza C.A."/>
            <person name="Kronstad J.W."/>
            <person name="Taylor G."/>
            <person name="Warren R."/>
            <person name="Yuen M."/>
            <person name="Hu G."/>
            <person name="Jung W.H."/>
            <person name="Sham A."/>
            <person name="Kidd S.E."/>
            <person name="Tangen K."/>
            <person name="Lee N."/>
            <person name="Zeilmaker T."/>
            <person name="Sawkins J."/>
            <person name="McVicker G."/>
            <person name="Shah S."/>
            <person name="Gnerre S."/>
            <person name="Griggs A."/>
            <person name="Zeng Q."/>
            <person name="Bartlett K."/>
            <person name="Li W."/>
            <person name="Wang X."/>
            <person name="Heitman J."/>
            <person name="Stajich J.E."/>
            <person name="Fraser J.A."/>
            <person name="Meyer W."/>
            <person name="Carter D."/>
            <person name="Schein J."/>
            <person name="Krzywinski M."/>
            <person name="Kwon-Chung K.J."/>
            <person name="Varma A."/>
            <person name="Wang J."/>
            <person name="Brunham R."/>
            <person name="Fyfe M."/>
            <person name="Ouellette B.F."/>
            <person name="Siddiqui A."/>
            <person name="Marra M."/>
            <person name="Jones S."/>
            <person name="Holt R."/>
            <person name="Birren B.W."/>
            <person name="Galagan J.E."/>
            <person name="Cuomo C.A."/>
        </authorList>
    </citation>
    <scope>NUCLEOTIDE SEQUENCE [LARGE SCALE GENOMIC DNA]</scope>
    <source>
        <strain evidence="4 5">R265</strain>
    </source>
</reference>
<evidence type="ECO:0000313" key="5">
    <source>
        <dbReference type="Proteomes" id="UP000029445"/>
    </source>
</evidence>
<keyword evidence="2" id="KW-0812">Transmembrane</keyword>
<feature type="transmembrane region" description="Helical" evidence="2">
    <location>
        <begin position="331"/>
        <end position="355"/>
    </location>
</feature>
<feature type="domain" description="DUF676" evidence="3">
    <location>
        <begin position="2"/>
        <end position="231"/>
    </location>
</feature>
<dbReference type="InterPro" id="IPR029058">
    <property type="entry name" value="AB_hydrolase_fold"/>
</dbReference>
<keyword evidence="5" id="KW-1185">Reference proteome</keyword>
<dbReference type="HOGENOM" id="CLU_027968_0_0_1"/>
<keyword evidence="2" id="KW-1133">Transmembrane helix</keyword>
<dbReference type="Gene3D" id="3.40.50.1820">
    <property type="entry name" value="alpha/beta hydrolase"/>
    <property type="match status" value="1"/>
</dbReference>
<dbReference type="Proteomes" id="UP000029445">
    <property type="component" value="Chromosome 10"/>
</dbReference>
<reference evidence="4 5" key="2">
    <citation type="journal article" date="2018" name="Proc. Natl. Acad. Sci.">
        <title>RNAi is a critical determinant of centromere evolution in closely related fungi.</title>
        <authorList>
            <person name="Yadav V."/>
            <person name="Sun S."/>
            <person name="Billmyre R.B."/>
            <person name="Thimmappa B.C."/>
            <person name="Shea T."/>
            <person name="Lintner R."/>
            <person name="Bakkeren G."/>
            <person name="Cuomo C.A."/>
            <person name="Heitman J."/>
            <person name="Sanyal K."/>
        </authorList>
    </citation>
    <scope>NUCLEOTIDE SEQUENCE [LARGE SCALE GENOMIC DNA]</scope>
    <source>
        <strain evidence="4 5">R265</strain>
    </source>
</reference>
<dbReference type="EMBL" id="CP025768">
    <property type="protein sequence ID" value="KGB78578.1"/>
    <property type="molecule type" value="Genomic_DNA"/>
</dbReference>